<dbReference type="PANTHER" id="PTHR33936:SF24">
    <property type="entry name" value="C2H2-TYPE DOMAIN-CONTAINING PROTEIN"/>
    <property type="match status" value="1"/>
</dbReference>
<dbReference type="AlphaFoldDB" id="A0A3M6TE12"/>
<gene>
    <name evidence="2" type="ORF">pdam_00020814</name>
</gene>
<evidence type="ECO:0008006" key="4">
    <source>
        <dbReference type="Google" id="ProtNLM"/>
    </source>
</evidence>
<evidence type="ECO:0000313" key="2">
    <source>
        <dbReference type="EMBL" id="RMX39578.1"/>
    </source>
</evidence>
<dbReference type="InterPro" id="IPR052797">
    <property type="entry name" value="RegFact_GeneExpr_CellDeath"/>
</dbReference>
<dbReference type="STRING" id="46731.A0A3M6TE12"/>
<keyword evidence="3" id="KW-1185">Reference proteome</keyword>
<reference evidence="2 3" key="1">
    <citation type="journal article" date="2018" name="Sci. Rep.">
        <title>Comparative analysis of the Pocillopora damicornis genome highlights role of immune system in coral evolution.</title>
        <authorList>
            <person name="Cunning R."/>
            <person name="Bay R.A."/>
            <person name="Gillette P."/>
            <person name="Baker A.C."/>
            <person name="Traylor-Knowles N."/>
        </authorList>
    </citation>
    <scope>NUCLEOTIDE SEQUENCE [LARGE SCALE GENOMIC DNA]</scope>
    <source>
        <strain evidence="2">RSMAS</strain>
        <tissue evidence="2">Whole animal</tissue>
    </source>
</reference>
<organism evidence="2 3">
    <name type="scientific">Pocillopora damicornis</name>
    <name type="common">Cauliflower coral</name>
    <name type="synonym">Millepora damicornis</name>
    <dbReference type="NCBI Taxonomy" id="46731"/>
    <lineage>
        <taxon>Eukaryota</taxon>
        <taxon>Metazoa</taxon>
        <taxon>Cnidaria</taxon>
        <taxon>Anthozoa</taxon>
        <taxon>Hexacorallia</taxon>
        <taxon>Scleractinia</taxon>
        <taxon>Astrocoeniina</taxon>
        <taxon>Pocilloporidae</taxon>
        <taxon>Pocillopora</taxon>
    </lineage>
</organism>
<comment type="caution">
    <text evidence="2">The sequence shown here is derived from an EMBL/GenBank/DDBJ whole genome shotgun (WGS) entry which is preliminary data.</text>
</comment>
<accession>A0A3M6TE12</accession>
<dbReference type="Proteomes" id="UP000275408">
    <property type="component" value="Unassembled WGS sequence"/>
</dbReference>
<proteinExistence type="predicted"/>
<name>A0A3M6TE12_POCDA</name>
<sequence length="300" mass="34324">MSTSNVFISAPRRYAKYLRRVIMGWIGEESINLDHVVSSSFLRPELRHESKSDSDSHLHTPRVPSSKGDKRQHRRGNGMGLCIQRKAERAGRAEGAQSNRICKINRNCTSTLNVSNLTNGEVKVEICYTHNGHTREIQHTWLPKEKRQELAAKIQQGVPREIFLDDVGDSVTENNFPGHYLLGKKDLLNIERAFGLKDFQRHISDQDSALAWITEWEQSADTNLILFYKFQDEVVKKNCAGSITSTWFMSDIAPQYNNAWVGFMNDVPRPQKLLCTWHVDKAINMELRKKIGDLSTEAEI</sequence>
<protein>
    <recommendedName>
        <fullName evidence="4">MULE transposase domain-containing protein</fullName>
    </recommendedName>
</protein>
<dbReference type="PANTHER" id="PTHR33936">
    <property type="entry name" value="PROTEIN CBG17840"/>
    <property type="match status" value="1"/>
</dbReference>
<dbReference type="EMBL" id="RCHS01003805">
    <property type="protein sequence ID" value="RMX39578.1"/>
    <property type="molecule type" value="Genomic_DNA"/>
</dbReference>
<feature type="region of interest" description="Disordered" evidence="1">
    <location>
        <begin position="48"/>
        <end position="77"/>
    </location>
</feature>
<feature type="compositionally biased region" description="Basic and acidic residues" evidence="1">
    <location>
        <begin position="48"/>
        <end position="58"/>
    </location>
</feature>
<evidence type="ECO:0000313" key="3">
    <source>
        <dbReference type="Proteomes" id="UP000275408"/>
    </source>
</evidence>
<evidence type="ECO:0000256" key="1">
    <source>
        <dbReference type="SAM" id="MobiDB-lite"/>
    </source>
</evidence>